<dbReference type="SUPFAM" id="SSF75169">
    <property type="entry name" value="DsrEFH-like"/>
    <property type="match status" value="1"/>
</dbReference>
<sequence length="75" mass="8340">GEDAVTILLLQNAVYQANKTNKMVSKALDKNVTIVANKEDVEVRGIKNFISDKVKLIAYDEVVDLIFANDTIINM</sequence>
<protein>
    <recommendedName>
        <fullName evidence="2">Sulfurtransferase complex subunit TusB</fullName>
    </recommendedName>
</protein>
<evidence type="ECO:0008006" key="2">
    <source>
        <dbReference type="Google" id="ProtNLM"/>
    </source>
</evidence>
<dbReference type="InterPro" id="IPR027396">
    <property type="entry name" value="DsrEFH-like"/>
</dbReference>
<accession>X1CCL5</accession>
<name>X1CCL5_9ZZZZ</name>
<dbReference type="GO" id="GO:0002143">
    <property type="term" value="P:tRNA wobble position uridine thiolation"/>
    <property type="evidence" value="ECO:0007669"/>
    <property type="project" value="InterPro"/>
</dbReference>
<gene>
    <name evidence="1" type="ORF">S01H4_26089</name>
</gene>
<evidence type="ECO:0000313" key="1">
    <source>
        <dbReference type="EMBL" id="GAG82011.1"/>
    </source>
</evidence>
<feature type="non-terminal residue" evidence="1">
    <location>
        <position position="1"/>
    </location>
</feature>
<dbReference type="AlphaFoldDB" id="X1CCL5"/>
<comment type="caution">
    <text evidence="1">The sequence shown here is derived from an EMBL/GenBank/DDBJ whole genome shotgun (WGS) entry which is preliminary data.</text>
</comment>
<proteinExistence type="predicted"/>
<dbReference type="Gene3D" id="3.40.1260.10">
    <property type="entry name" value="DsrEFH-like"/>
    <property type="match status" value="1"/>
</dbReference>
<dbReference type="GO" id="GO:0005737">
    <property type="term" value="C:cytoplasm"/>
    <property type="evidence" value="ECO:0007669"/>
    <property type="project" value="InterPro"/>
</dbReference>
<reference evidence="1" key="1">
    <citation type="journal article" date="2014" name="Front. Microbiol.">
        <title>High frequency of phylogenetically diverse reductive dehalogenase-homologous genes in deep subseafloor sedimentary metagenomes.</title>
        <authorList>
            <person name="Kawai M."/>
            <person name="Futagami T."/>
            <person name="Toyoda A."/>
            <person name="Takaki Y."/>
            <person name="Nishi S."/>
            <person name="Hori S."/>
            <person name="Arai W."/>
            <person name="Tsubouchi T."/>
            <person name="Morono Y."/>
            <person name="Uchiyama I."/>
            <person name="Ito T."/>
            <person name="Fujiyama A."/>
            <person name="Inagaki F."/>
            <person name="Takami H."/>
        </authorList>
    </citation>
    <scope>NUCLEOTIDE SEQUENCE</scope>
    <source>
        <strain evidence="1">Expedition CK06-06</strain>
    </source>
</reference>
<dbReference type="Pfam" id="PF04077">
    <property type="entry name" value="DsrH"/>
    <property type="match status" value="1"/>
</dbReference>
<dbReference type="InterPro" id="IPR007215">
    <property type="entry name" value="Sulphur_relay_TusB/DsrH"/>
</dbReference>
<organism evidence="1">
    <name type="scientific">marine sediment metagenome</name>
    <dbReference type="NCBI Taxonomy" id="412755"/>
    <lineage>
        <taxon>unclassified sequences</taxon>
        <taxon>metagenomes</taxon>
        <taxon>ecological metagenomes</taxon>
    </lineage>
</organism>
<dbReference type="NCBIfam" id="TIGR03011">
    <property type="entry name" value="sulf_tusB_dsrH"/>
    <property type="match status" value="1"/>
</dbReference>
<dbReference type="EMBL" id="BART01012521">
    <property type="protein sequence ID" value="GAG82011.1"/>
    <property type="molecule type" value="Genomic_DNA"/>
</dbReference>